<feature type="compositionally biased region" description="Low complexity" evidence="9">
    <location>
        <begin position="1"/>
        <end position="37"/>
    </location>
</feature>
<dbReference type="PROSITE" id="PS50262">
    <property type="entry name" value="G_PROTEIN_RECEP_F1_2"/>
    <property type="match status" value="1"/>
</dbReference>
<keyword evidence="6 10" id="KW-0472">Membrane</keyword>
<reference evidence="13" key="2">
    <citation type="submission" date="2016-06" db="UniProtKB">
        <authorList>
            <consortium name="WormBaseParasite"/>
        </authorList>
    </citation>
    <scope>IDENTIFICATION</scope>
</reference>
<accession>A0A183BM50</accession>
<dbReference type="Gene3D" id="1.20.1070.10">
    <property type="entry name" value="Rhodopsin 7-helix transmembrane proteins"/>
    <property type="match status" value="1"/>
</dbReference>
<dbReference type="GO" id="GO:0005886">
    <property type="term" value="C:plasma membrane"/>
    <property type="evidence" value="ECO:0007669"/>
    <property type="project" value="UniProtKB-SubCell"/>
</dbReference>
<dbReference type="SUPFAM" id="SSF81321">
    <property type="entry name" value="Family A G protein-coupled receptor-like"/>
    <property type="match status" value="1"/>
</dbReference>
<name>A0A183BM50_GLOPA</name>
<evidence type="ECO:0000256" key="8">
    <source>
        <dbReference type="ARBA" id="ARBA00023224"/>
    </source>
</evidence>
<dbReference type="Pfam" id="PF00001">
    <property type="entry name" value="7tm_1"/>
    <property type="match status" value="1"/>
</dbReference>
<dbReference type="GO" id="GO:0043005">
    <property type="term" value="C:neuron projection"/>
    <property type="evidence" value="ECO:0007669"/>
    <property type="project" value="TreeGrafter"/>
</dbReference>
<proteinExistence type="predicted"/>
<dbReference type="InterPro" id="IPR017452">
    <property type="entry name" value="GPCR_Rhodpsn_7TM"/>
</dbReference>
<feature type="transmembrane region" description="Helical" evidence="10">
    <location>
        <begin position="193"/>
        <end position="213"/>
    </location>
</feature>
<evidence type="ECO:0000256" key="10">
    <source>
        <dbReference type="SAM" id="Phobius"/>
    </source>
</evidence>
<keyword evidence="2" id="KW-1003">Cell membrane</keyword>
<reference evidence="12" key="1">
    <citation type="submission" date="2014-05" db="EMBL/GenBank/DDBJ databases">
        <title>The genome and life-stage specific transcriptomes of Globodera pallida elucidate key aspects of plant parasitism by a cyst nematode.</title>
        <authorList>
            <person name="Cotton J.A."/>
            <person name="Lilley C.J."/>
            <person name="Jones L.M."/>
            <person name="Kikuchi T."/>
            <person name="Reid A.J."/>
            <person name="Thorpe P."/>
            <person name="Tsai I.J."/>
            <person name="Beasley H."/>
            <person name="Blok V."/>
            <person name="Cock P.J.A."/>
            <person name="Van den Akker S.E."/>
            <person name="Holroyd N."/>
            <person name="Hunt M."/>
            <person name="Mantelin S."/>
            <person name="Naghra H."/>
            <person name="Pain A."/>
            <person name="Palomares-Rius J.E."/>
            <person name="Zarowiecki M."/>
            <person name="Berriman M."/>
            <person name="Jones J.T."/>
            <person name="Urwin P.E."/>
        </authorList>
    </citation>
    <scope>NUCLEOTIDE SEQUENCE [LARGE SCALE GENOMIC DNA]</scope>
    <source>
        <strain evidence="12">Lindley</strain>
    </source>
</reference>
<evidence type="ECO:0000256" key="5">
    <source>
        <dbReference type="ARBA" id="ARBA00023040"/>
    </source>
</evidence>
<evidence type="ECO:0000259" key="11">
    <source>
        <dbReference type="PROSITE" id="PS50262"/>
    </source>
</evidence>
<feature type="region of interest" description="Disordered" evidence="9">
    <location>
        <begin position="1"/>
        <end position="39"/>
    </location>
</feature>
<evidence type="ECO:0000256" key="7">
    <source>
        <dbReference type="ARBA" id="ARBA00023170"/>
    </source>
</evidence>
<dbReference type="GO" id="GO:0042277">
    <property type="term" value="F:peptide binding"/>
    <property type="evidence" value="ECO:0007669"/>
    <property type="project" value="TreeGrafter"/>
</dbReference>
<dbReference type="CDD" id="cd00637">
    <property type="entry name" value="7tm_classA_rhodopsin-like"/>
    <property type="match status" value="1"/>
</dbReference>
<feature type="compositionally biased region" description="Polar residues" evidence="9">
    <location>
        <begin position="508"/>
        <end position="517"/>
    </location>
</feature>
<feature type="transmembrane region" description="Helical" evidence="10">
    <location>
        <begin position="313"/>
        <end position="340"/>
    </location>
</feature>
<dbReference type="InterPro" id="IPR000276">
    <property type="entry name" value="GPCR_Rhodpsn"/>
</dbReference>
<evidence type="ECO:0000256" key="1">
    <source>
        <dbReference type="ARBA" id="ARBA00004651"/>
    </source>
</evidence>
<dbReference type="PRINTS" id="PR00237">
    <property type="entry name" value="GPCRRHODOPSN"/>
</dbReference>
<sequence length="576" mass="62848">MNSSSPSSSSSSSFSSVFPSTSSSDSSGFLSSSSSFPGHEDDPTANFFAAASAIQSAGGSSRRGAQSVQLPTTMATPWGEGRTREKEFLASLPVFDMFPLSNGDENHLYAVLFLVGVCGNVSVITLIRHLHANTSYDNTMIYVLFLCCVDLASVVPLPMAIMDQLLGFWMFGTALYRFLRVCHPHKKTTRRMVLVQLCLLTLLTFVLLSPLLVKSSSKELVLKEVLLENPYRLARVRIFKCMDHLEGTLLSVFISYMFIIGYCSSSVLSIPPIPLRFFLPVLLIAVFYALMMRRLFRRSRSFPSSSKLPVNRIAGYTIAISVFFVLCWSPYWGSMLYFNFMHWDSEDQERNEEIFNSDKFIYIMYGIHALPYVNSASNWLLYGAGKSDKSGLAMSVIGDGDDPILRLWVGGLLNSQLMRRAKYTGESTYYVGGVDNGFGLRLASTNHNGTPPQHSITFRAASSSTVPLKHSSLAVLGSGRCNSTLCTPRWGGKRRRSVSGQAVGKTNCGGSASPSMRSISTASAPPQATSAASSGTAEESADAVGECHRQKTATGESQQLLLPRSADSCAPLDILL</sequence>
<dbReference type="GO" id="GO:0004930">
    <property type="term" value="F:G protein-coupled receptor activity"/>
    <property type="evidence" value="ECO:0007669"/>
    <property type="project" value="UniProtKB-KW"/>
</dbReference>
<feature type="compositionally biased region" description="Low complexity" evidence="9">
    <location>
        <begin position="518"/>
        <end position="538"/>
    </location>
</feature>
<keyword evidence="8" id="KW-0807">Transducer</keyword>
<evidence type="ECO:0000256" key="3">
    <source>
        <dbReference type="ARBA" id="ARBA00022692"/>
    </source>
</evidence>
<organism evidence="12 13">
    <name type="scientific">Globodera pallida</name>
    <name type="common">Potato cyst nematode worm</name>
    <name type="synonym">Heterodera pallida</name>
    <dbReference type="NCBI Taxonomy" id="36090"/>
    <lineage>
        <taxon>Eukaryota</taxon>
        <taxon>Metazoa</taxon>
        <taxon>Ecdysozoa</taxon>
        <taxon>Nematoda</taxon>
        <taxon>Chromadorea</taxon>
        <taxon>Rhabditida</taxon>
        <taxon>Tylenchina</taxon>
        <taxon>Tylenchomorpha</taxon>
        <taxon>Tylenchoidea</taxon>
        <taxon>Heteroderidae</taxon>
        <taxon>Heteroderinae</taxon>
        <taxon>Globodera</taxon>
    </lineage>
</organism>
<feature type="transmembrane region" description="Helical" evidence="10">
    <location>
        <begin position="107"/>
        <end position="127"/>
    </location>
</feature>
<dbReference type="PANTHER" id="PTHR24229:SF53">
    <property type="entry name" value="NEUROPEPTIDE RECEPTOR 18"/>
    <property type="match status" value="1"/>
</dbReference>
<evidence type="ECO:0000256" key="4">
    <source>
        <dbReference type="ARBA" id="ARBA00022989"/>
    </source>
</evidence>
<keyword evidence="4 10" id="KW-1133">Transmembrane helix</keyword>
<dbReference type="Proteomes" id="UP000050741">
    <property type="component" value="Unassembled WGS sequence"/>
</dbReference>
<keyword evidence="3 10" id="KW-0812">Transmembrane</keyword>
<feature type="transmembrane region" description="Helical" evidence="10">
    <location>
        <begin position="139"/>
        <end position="161"/>
    </location>
</feature>
<feature type="region of interest" description="Disordered" evidence="9">
    <location>
        <begin position="490"/>
        <end position="559"/>
    </location>
</feature>
<comment type="subcellular location">
    <subcellularLocation>
        <location evidence="1">Cell membrane</location>
        <topology evidence="1">Multi-pass membrane protein</topology>
    </subcellularLocation>
</comment>
<protein>
    <submittedName>
        <fullName evidence="13">G_PROTEIN_RECEP_F1_2 domain-containing protein</fullName>
    </submittedName>
</protein>
<dbReference type="WBParaSite" id="GPLIN_000168500">
    <property type="protein sequence ID" value="GPLIN_000168500"/>
    <property type="gene ID" value="GPLIN_000168500"/>
</dbReference>
<keyword evidence="12" id="KW-1185">Reference proteome</keyword>
<dbReference type="PANTHER" id="PTHR24229">
    <property type="entry name" value="NEUROPEPTIDES RECEPTOR"/>
    <property type="match status" value="1"/>
</dbReference>
<dbReference type="AlphaFoldDB" id="A0A183BM50"/>
<feature type="transmembrane region" description="Helical" evidence="10">
    <location>
        <begin position="247"/>
        <end position="267"/>
    </location>
</feature>
<evidence type="ECO:0000256" key="6">
    <source>
        <dbReference type="ARBA" id="ARBA00023136"/>
    </source>
</evidence>
<evidence type="ECO:0000256" key="2">
    <source>
        <dbReference type="ARBA" id="ARBA00022475"/>
    </source>
</evidence>
<evidence type="ECO:0000313" key="12">
    <source>
        <dbReference type="Proteomes" id="UP000050741"/>
    </source>
</evidence>
<feature type="transmembrane region" description="Helical" evidence="10">
    <location>
        <begin position="273"/>
        <end position="292"/>
    </location>
</feature>
<evidence type="ECO:0000256" key="9">
    <source>
        <dbReference type="SAM" id="MobiDB-lite"/>
    </source>
</evidence>
<keyword evidence="7" id="KW-0675">Receptor</keyword>
<feature type="domain" description="G-protein coupled receptors family 1 profile" evidence="11">
    <location>
        <begin position="174"/>
        <end position="382"/>
    </location>
</feature>
<evidence type="ECO:0000313" key="13">
    <source>
        <dbReference type="WBParaSite" id="GPLIN_000168500"/>
    </source>
</evidence>
<keyword evidence="5" id="KW-0297">G-protein coupled receptor</keyword>